<comment type="subunit">
    <text evidence="6">Homodimer.</text>
</comment>
<dbReference type="GO" id="GO:0016226">
    <property type="term" value="P:iron-sulfur cluster assembly"/>
    <property type="evidence" value="ECO:0007669"/>
    <property type="project" value="InterPro"/>
</dbReference>
<name>M1L8A8_9PROT</name>
<keyword evidence="8" id="KW-1185">Reference proteome</keyword>
<dbReference type="Pfam" id="PF10609">
    <property type="entry name" value="ParA"/>
    <property type="match status" value="1"/>
</dbReference>
<organism evidence="7 8">
    <name type="scientific">Candidatus Kinetoplastidibacterium galati TCC219</name>
    <dbReference type="NCBI Taxonomy" id="1208921"/>
    <lineage>
        <taxon>Bacteria</taxon>
        <taxon>Pseudomonadati</taxon>
        <taxon>Pseudomonadota</taxon>
        <taxon>Betaproteobacteria</taxon>
        <taxon>Candidatus Kinetoplastidibacterium</taxon>
    </lineage>
</organism>
<evidence type="ECO:0000256" key="1">
    <source>
        <dbReference type="ARBA" id="ARBA00022723"/>
    </source>
</evidence>
<dbReference type="FunFam" id="3.40.50.300:FF:001119">
    <property type="entry name" value="Iron-sulfur cluster carrier protein"/>
    <property type="match status" value="1"/>
</dbReference>
<protein>
    <recommendedName>
        <fullName evidence="6">Iron-sulfur cluster carrier protein</fullName>
    </recommendedName>
</protein>
<dbReference type="KEGG" id="kga:ST1E_0335"/>
<dbReference type="InterPro" id="IPR033756">
    <property type="entry name" value="YlxH/NBP35"/>
</dbReference>
<keyword evidence="5 6" id="KW-0411">Iron-sulfur</keyword>
<dbReference type="EMBL" id="CP003806">
    <property type="protein sequence ID" value="AGF48808.1"/>
    <property type="molecule type" value="Genomic_DNA"/>
</dbReference>
<sequence>MNTISEKIKFFLDKIKNEKKNDYINYNNYNIRAENSKIIIQLELGYHANNEIIENIKSRLKSQILSYFCEYHLDIFIDVNFNVEAHVSCGDVRSLPSIKNIIMVSSGKGGVGKSTLAVNLALSLRVLGANVGILDADVYGPSIPIMLGIFDKPTILDNGNIAPLVGHGLQANSIGFMFDYKSPAIWRGPIISKFIDQLVNQTEWHNLDYLIIDMPPGTGDIAITLAKKVPIVGSIVITTPQDVSLIDVRRCLSMFKKLNIPVLGIVENMSFHICSKCNHKEYIFGEYGGQRLAKQNNIPILGMIPLDYRISKQSDAGFPIVIDDPMSDIAKSYLDIALSLSISVASLPKENGMKFPKIMFKKV</sequence>
<dbReference type="GO" id="GO:0051539">
    <property type="term" value="F:4 iron, 4 sulfur cluster binding"/>
    <property type="evidence" value="ECO:0007669"/>
    <property type="project" value="TreeGrafter"/>
</dbReference>
<dbReference type="STRING" id="1208921.ST1E_0335"/>
<dbReference type="HAMAP" id="MF_02040">
    <property type="entry name" value="Mrp_NBP35"/>
    <property type="match status" value="1"/>
</dbReference>
<feature type="binding site" evidence="6">
    <location>
        <begin position="107"/>
        <end position="114"/>
    </location>
    <ligand>
        <name>ATP</name>
        <dbReference type="ChEBI" id="CHEBI:30616"/>
    </ligand>
</feature>
<dbReference type="Proteomes" id="UP000011658">
    <property type="component" value="Chromosome"/>
</dbReference>
<dbReference type="SUPFAM" id="SSF52540">
    <property type="entry name" value="P-loop containing nucleoside triphosphate hydrolases"/>
    <property type="match status" value="1"/>
</dbReference>
<comment type="function">
    <text evidence="6">Binds and transfers iron-sulfur (Fe-S) clusters to target apoproteins. Can hydrolyze ATP.</text>
</comment>
<dbReference type="HOGENOM" id="CLU_024839_0_0_4"/>
<keyword evidence="4 6" id="KW-0408">Iron</keyword>
<dbReference type="Gene3D" id="3.40.50.300">
    <property type="entry name" value="P-loop containing nucleotide triphosphate hydrolases"/>
    <property type="match status" value="1"/>
</dbReference>
<keyword evidence="1 6" id="KW-0479">Metal-binding</keyword>
<dbReference type="GO" id="GO:0140663">
    <property type="term" value="F:ATP-dependent FeS chaperone activity"/>
    <property type="evidence" value="ECO:0007669"/>
    <property type="project" value="InterPro"/>
</dbReference>
<proteinExistence type="inferred from homology"/>
<dbReference type="InterPro" id="IPR044304">
    <property type="entry name" value="NUBPL-like"/>
</dbReference>
<dbReference type="InterPro" id="IPR000808">
    <property type="entry name" value="Mrp-like_CS"/>
</dbReference>
<dbReference type="GO" id="GO:0016887">
    <property type="term" value="F:ATP hydrolysis activity"/>
    <property type="evidence" value="ECO:0007669"/>
    <property type="project" value="UniProtKB-UniRule"/>
</dbReference>
<reference evidence="7 8" key="1">
    <citation type="journal article" date="2013" name="Genome Biol. Evol.">
        <title>Genome evolution and phylogenomic analysis of candidatus kinetoplastibacterium, the betaproteobacterial endosymbionts of strigomonas and angomonas.</title>
        <authorList>
            <person name="Alves J.M."/>
            <person name="Serrano M.G."/>
            <person name="Maia da Silva F."/>
            <person name="Voegtly L.J."/>
            <person name="Matveyev A.V."/>
            <person name="Teixeira M.M."/>
            <person name="Camargo E.P."/>
            <person name="Buck G.A."/>
        </authorList>
    </citation>
    <scope>NUCLEOTIDE SEQUENCE [LARGE SCALE GENOMIC DNA]</scope>
    <source>
        <strain evidence="7 8">TCC219</strain>
    </source>
</reference>
<dbReference type="GO" id="GO:0046872">
    <property type="term" value="F:metal ion binding"/>
    <property type="evidence" value="ECO:0007669"/>
    <property type="project" value="UniProtKB-KW"/>
</dbReference>
<dbReference type="CDD" id="cd02037">
    <property type="entry name" value="Mrp_NBP35"/>
    <property type="match status" value="1"/>
</dbReference>
<dbReference type="InterPro" id="IPR019591">
    <property type="entry name" value="Mrp/NBP35_ATP-bd"/>
</dbReference>
<dbReference type="AlphaFoldDB" id="M1L8A8"/>
<accession>M1L8A8</accession>
<keyword evidence="3 6" id="KW-0067">ATP-binding</keyword>
<dbReference type="GO" id="GO:0005524">
    <property type="term" value="F:ATP binding"/>
    <property type="evidence" value="ECO:0007669"/>
    <property type="project" value="UniProtKB-UniRule"/>
</dbReference>
<dbReference type="RefSeq" id="WP_015389293.1">
    <property type="nucleotide sequence ID" value="NC_020284.1"/>
</dbReference>
<dbReference type="InterPro" id="IPR027417">
    <property type="entry name" value="P-loop_NTPase"/>
</dbReference>
<gene>
    <name evidence="7" type="ORF">ST1E_0335</name>
</gene>
<dbReference type="OrthoDB" id="9809679at2"/>
<comment type="similarity">
    <text evidence="6">Belongs to the Mrp/NBP35 ATP-binding proteins family.</text>
</comment>
<keyword evidence="2 6" id="KW-0547">Nucleotide-binding</keyword>
<evidence type="ECO:0000256" key="5">
    <source>
        <dbReference type="ARBA" id="ARBA00023014"/>
    </source>
</evidence>
<evidence type="ECO:0000256" key="6">
    <source>
        <dbReference type="HAMAP-Rule" id="MF_02040"/>
    </source>
</evidence>
<evidence type="ECO:0000313" key="7">
    <source>
        <dbReference type="EMBL" id="AGF48808.1"/>
    </source>
</evidence>
<evidence type="ECO:0000313" key="8">
    <source>
        <dbReference type="Proteomes" id="UP000011658"/>
    </source>
</evidence>
<evidence type="ECO:0000256" key="4">
    <source>
        <dbReference type="ARBA" id="ARBA00023004"/>
    </source>
</evidence>
<dbReference type="PANTHER" id="PTHR42961">
    <property type="entry name" value="IRON-SULFUR PROTEIN NUBPL"/>
    <property type="match status" value="1"/>
</dbReference>
<evidence type="ECO:0000256" key="3">
    <source>
        <dbReference type="ARBA" id="ARBA00022840"/>
    </source>
</evidence>
<evidence type="ECO:0000256" key="2">
    <source>
        <dbReference type="ARBA" id="ARBA00022741"/>
    </source>
</evidence>
<dbReference type="PANTHER" id="PTHR42961:SF2">
    <property type="entry name" value="IRON-SULFUR PROTEIN NUBPL"/>
    <property type="match status" value="1"/>
</dbReference>
<dbReference type="PROSITE" id="PS01215">
    <property type="entry name" value="MRP"/>
    <property type="match status" value="1"/>
</dbReference>
<keyword evidence="6" id="KW-0378">Hydrolase</keyword>
<dbReference type="PATRIC" id="fig|1208921.3.peg.84"/>
<dbReference type="eggNOG" id="COG0489">
    <property type="taxonomic scope" value="Bacteria"/>
</dbReference>